<dbReference type="InterPro" id="IPR026516">
    <property type="entry name" value="THAP1/10"/>
</dbReference>
<keyword evidence="5 14" id="KW-0862">Zinc</keyword>
<evidence type="ECO:0000256" key="8">
    <source>
        <dbReference type="ARBA" id="ARBA00023125"/>
    </source>
</evidence>
<keyword evidence="9" id="KW-0804">Transcription</keyword>
<comment type="subcellular location">
    <subcellularLocation>
        <location evidence="1">Nucleus</location>
        <location evidence="1">Nucleoplasm</location>
    </subcellularLocation>
</comment>
<feature type="domain" description="THAP-type" evidence="17">
    <location>
        <begin position="101"/>
        <end position="179"/>
    </location>
</feature>
<evidence type="ECO:0000256" key="4">
    <source>
        <dbReference type="ARBA" id="ARBA00022771"/>
    </source>
</evidence>
<sequence length="709" mass="81022">MPSTCVVPFCSERSGGHKFPRDKILREKWILAIRRVNFQPSEYSKVCKKHFKKEDYRLPKESTVKYPAHVLKKDAVPSKFSWNEKSFKAQKENNGEKRILLGQRCSVLQCKSGSSKNIILHSCPNQESVRKKWAEVFKVNREVVKNMLICSQHFLKTDYINSKNGECGLLKQNAVPSQKLPRSTRIINMRKKVFHSKKKTLIRPKPPKRAEKMKEVIDEELNVNQKEEIHECRACLKKMENNASTCNIFQSWVPPWTGMEATIAEDLAKLANVEVFETDLHSKIICQPCYSKLLEASTFVAQVRDSDQILKQRYTTELENTEKVWPKPIQVDKNVNSNVYQDMDVEIKQEIVSDDEYCQVPTENTYAPENNEYCPVSAENSYAPENNEYCPVSTENSYAPENNEYCPVSTENSYAPENNEAALGHLDIKIEPEEIVEPLPFVELPPYEEGAPYGDPPPLTITINGTMSLKSPNGENKTLLNGTDDYEAIITDSTQNTGLANGNEMINYDEQYIQATVKEEPLSEEEDDLEQFPDLSLDCLLCTKSFNSVTGLKAHVIAQHSYKSVKRKVAGVESPQKKPKVEYRCQICRRAFVTSTDLMVHETCHNKHSCYGCTRKFDTFKQLSKHRKRCNLPVNKTAVKPKTLDDVKRPVKNEKPSSLDLSTVEKKEKCLNDSSMNSNLEIKSSKNKTKTVQSEMEEHSSDTDEHMEL</sequence>
<evidence type="ECO:0000256" key="1">
    <source>
        <dbReference type="ARBA" id="ARBA00004642"/>
    </source>
</evidence>
<keyword evidence="3 14" id="KW-0479">Metal-binding</keyword>
<dbReference type="SMART" id="SM00692">
    <property type="entry name" value="DM3"/>
    <property type="match status" value="2"/>
</dbReference>
<dbReference type="PROSITE" id="PS00028">
    <property type="entry name" value="ZINC_FINGER_C2H2_1"/>
    <property type="match status" value="2"/>
</dbReference>
<dbReference type="PANTHER" id="PTHR46600">
    <property type="entry name" value="THAP DOMAIN-CONTAINING"/>
    <property type="match status" value="1"/>
</dbReference>
<evidence type="ECO:0000256" key="10">
    <source>
        <dbReference type="ARBA" id="ARBA00023242"/>
    </source>
</evidence>
<dbReference type="Pfam" id="PF05485">
    <property type="entry name" value="THAP"/>
    <property type="match status" value="2"/>
</dbReference>
<comment type="similarity">
    <text evidence="2">Belongs to the THAP1 family.</text>
</comment>
<dbReference type="InterPro" id="IPR038441">
    <property type="entry name" value="THAP_Znf_sf"/>
</dbReference>
<evidence type="ECO:0000256" key="2">
    <source>
        <dbReference type="ARBA" id="ARBA00006177"/>
    </source>
</evidence>
<dbReference type="SMART" id="SM00355">
    <property type="entry name" value="ZnF_C2H2"/>
    <property type="match status" value="3"/>
</dbReference>
<dbReference type="Gene3D" id="6.20.210.20">
    <property type="entry name" value="THAP domain"/>
    <property type="match status" value="2"/>
</dbReference>
<accession>A0A8S0YPA3</accession>
<name>A0A8S0YPA3_ARCPL</name>
<dbReference type="InterPro" id="IPR012934">
    <property type="entry name" value="Znf_AD"/>
</dbReference>
<dbReference type="PANTHER" id="PTHR46600:SF1">
    <property type="entry name" value="THAP DOMAIN-CONTAINING PROTEIN 1"/>
    <property type="match status" value="1"/>
</dbReference>
<dbReference type="OrthoDB" id="6605214at2759"/>
<evidence type="ECO:0000259" key="17">
    <source>
        <dbReference type="PROSITE" id="PS50950"/>
    </source>
</evidence>
<evidence type="ECO:0000259" key="16">
    <source>
        <dbReference type="PROSITE" id="PS50157"/>
    </source>
</evidence>
<evidence type="ECO:0000259" key="18">
    <source>
        <dbReference type="PROSITE" id="PS51915"/>
    </source>
</evidence>
<dbReference type="InterPro" id="IPR006612">
    <property type="entry name" value="THAP_Znf"/>
</dbReference>
<dbReference type="EMBL" id="CADEBD010000042">
    <property type="protein sequence ID" value="CAB3221049.1"/>
    <property type="molecule type" value="Genomic_DNA"/>
</dbReference>
<evidence type="ECO:0000313" key="19">
    <source>
        <dbReference type="EMBL" id="CAB3221049.1"/>
    </source>
</evidence>
<keyword evidence="8 13" id="KW-0238">DNA-binding</keyword>
<proteinExistence type="inferred from homology"/>
<feature type="binding site" evidence="14">
    <location>
        <position position="289"/>
    </location>
    <ligand>
        <name>Zn(2+)</name>
        <dbReference type="ChEBI" id="CHEBI:29105"/>
    </ligand>
</feature>
<feature type="compositionally biased region" description="Basic and acidic residues" evidence="15">
    <location>
        <begin position="642"/>
        <end position="671"/>
    </location>
</feature>
<feature type="region of interest" description="Disordered" evidence="15">
    <location>
        <begin position="641"/>
        <end position="709"/>
    </location>
</feature>
<dbReference type="Gene3D" id="3.40.1800.20">
    <property type="match status" value="1"/>
</dbReference>
<evidence type="ECO:0000256" key="15">
    <source>
        <dbReference type="SAM" id="MobiDB-lite"/>
    </source>
</evidence>
<dbReference type="GO" id="GO:0043565">
    <property type="term" value="F:sequence-specific DNA binding"/>
    <property type="evidence" value="ECO:0007669"/>
    <property type="project" value="InterPro"/>
</dbReference>
<keyword evidence="11" id="KW-0131">Cell cycle</keyword>
<dbReference type="GO" id="GO:0008270">
    <property type="term" value="F:zinc ion binding"/>
    <property type="evidence" value="ECO:0007669"/>
    <property type="project" value="UniProtKB-UniRule"/>
</dbReference>
<comment type="caution">
    <text evidence="19">The sequence shown here is derived from an EMBL/GenBank/DDBJ whole genome shotgun (WGS) entry which is preliminary data.</text>
</comment>
<dbReference type="Pfam" id="PF07776">
    <property type="entry name" value="zf-AD"/>
    <property type="match status" value="1"/>
</dbReference>
<feature type="compositionally biased region" description="Polar residues" evidence="15">
    <location>
        <begin position="672"/>
        <end position="682"/>
    </location>
</feature>
<feature type="domain" description="C2H2-type" evidence="16">
    <location>
        <begin position="583"/>
        <end position="605"/>
    </location>
</feature>
<organism evidence="19 20">
    <name type="scientific">Arctia plantaginis</name>
    <name type="common">Wood tiger moth</name>
    <name type="synonym">Phalaena plantaginis</name>
    <dbReference type="NCBI Taxonomy" id="874455"/>
    <lineage>
        <taxon>Eukaryota</taxon>
        <taxon>Metazoa</taxon>
        <taxon>Ecdysozoa</taxon>
        <taxon>Arthropoda</taxon>
        <taxon>Hexapoda</taxon>
        <taxon>Insecta</taxon>
        <taxon>Pterygota</taxon>
        <taxon>Neoptera</taxon>
        <taxon>Endopterygota</taxon>
        <taxon>Lepidoptera</taxon>
        <taxon>Glossata</taxon>
        <taxon>Ditrysia</taxon>
        <taxon>Noctuoidea</taxon>
        <taxon>Erebidae</taxon>
        <taxon>Arctiinae</taxon>
        <taxon>Arctia</taxon>
    </lineage>
</organism>
<evidence type="ECO:0000256" key="3">
    <source>
        <dbReference type="ARBA" id="ARBA00022723"/>
    </source>
</evidence>
<dbReference type="AlphaFoldDB" id="A0A8S0YPA3"/>
<evidence type="ECO:0000256" key="7">
    <source>
        <dbReference type="ARBA" id="ARBA00023054"/>
    </source>
</evidence>
<evidence type="ECO:0000256" key="12">
    <source>
        <dbReference type="PROSITE-ProRule" id="PRU00042"/>
    </source>
</evidence>
<protein>
    <submittedName>
        <fullName evidence="19">Uncharacterized protein</fullName>
    </submittedName>
</protein>
<dbReference type="SUPFAM" id="SSF57716">
    <property type="entry name" value="Glucocorticoid receptor-like (DNA-binding domain)"/>
    <property type="match status" value="3"/>
</dbReference>
<keyword evidence="4 12" id="KW-0863">Zinc-finger</keyword>
<dbReference type="SMART" id="SM00980">
    <property type="entry name" value="THAP"/>
    <property type="match status" value="2"/>
</dbReference>
<keyword evidence="10" id="KW-0539">Nucleus</keyword>
<dbReference type="PROSITE" id="PS50157">
    <property type="entry name" value="ZINC_FINGER_C2H2_2"/>
    <property type="match status" value="1"/>
</dbReference>
<feature type="compositionally biased region" description="Basic and acidic residues" evidence="15">
    <location>
        <begin position="696"/>
        <end position="709"/>
    </location>
</feature>
<evidence type="ECO:0000256" key="11">
    <source>
        <dbReference type="ARBA" id="ARBA00023306"/>
    </source>
</evidence>
<dbReference type="PROSITE" id="PS50950">
    <property type="entry name" value="ZF_THAP"/>
    <property type="match status" value="2"/>
</dbReference>
<dbReference type="PROSITE" id="PS51915">
    <property type="entry name" value="ZAD"/>
    <property type="match status" value="1"/>
</dbReference>
<feature type="domain" description="THAP-type" evidence="17">
    <location>
        <begin position="1"/>
        <end position="80"/>
    </location>
</feature>
<dbReference type="GO" id="GO:0005654">
    <property type="term" value="C:nucleoplasm"/>
    <property type="evidence" value="ECO:0007669"/>
    <property type="project" value="UniProtKB-SubCell"/>
</dbReference>
<evidence type="ECO:0000256" key="9">
    <source>
        <dbReference type="ARBA" id="ARBA00023163"/>
    </source>
</evidence>
<evidence type="ECO:0000256" key="6">
    <source>
        <dbReference type="ARBA" id="ARBA00023015"/>
    </source>
</evidence>
<feature type="binding site" evidence="14">
    <location>
        <position position="235"/>
    </location>
    <ligand>
        <name>Zn(2+)</name>
        <dbReference type="ChEBI" id="CHEBI:29105"/>
    </ligand>
</feature>
<dbReference type="Gene3D" id="3.30.160.60">
    <property type="entry name" value="Classic Zinc Finger"/>
    <property type="match status" value="1"/>
</dbReference>
<feature type="binding site" evidence="14">
    <location>
        <position position="286"/>
    </location>
    <ligand>
        <name>Zn(2+)</name>
        <dbReference type="ChEBI" id="CHEBI:29105"/>
    </ligand>
</feature>
<dbReference type="SMART" id="SM00868">
    <property type="entry name" value="zf-AD"/>
    <property type="match status" value="1"/>
</dbReference>
<evidence type="ECO:0000256" key="14">
    <source>
        <dbReference type="PROSITE-ProRule" id="PRU01263"/>
    </source>
</evidence>
<feature type="binding site" evidence="14">
    <location>
        <position position="232"/>
    </location>
    <ligand>
        <name>Zn(2+)</name>
        <dbReference type="ChEBI" id="CHEBI:29105"/>
    </ligand>
</feature>
<evidence type="ECO:0000256" key="13">
    <source>
        <dbReference type="PROSITE-ProRule" id="PRU00309"/>
    </source>
</evidence>
<keyword evidence="6" id="KW-0805">Transcription regulation</keyword>
<dbReference type="Proteomes" id="UP000494256">
    <property type="component" value="Unassembled WGS sequence"/>
</dbReference>
<evidence type="ECO:0000313" key="20">
    <source>
        <dbReference type="Proteomes" id="UP000494256"/>
    </source>
</evidence>
<dbReference type="InterPro" id="IPR013087">
    <property type="entry name" value="Znf_C2H2_type"/>
</dbReference>
<gene>
    <name evidence="19" type="ORF">APLA_LOCUS640</name>
</gene>
<feature type="domain" description="ZAD" evidence="18">
    <location>
        <begin position="230"/>
        <end position="313"/>
    </location>
</feature>
<evidence type="ECO:0000256" key="5">
    <source>
        <dbReference type="ARBA" id="ARBA00022833"/>
    </source>
</evidence>
<reference evidence="19 20" key="1">
    <citation type="submission" date="2020-04" db="EMBL/GenBank/DDBJ databases">
        <authorList>
            <person name="Wallbank WR R."/>
            <person name="Pardo Diaz C."/>
            <person name="Kozak K."/>
            <person name="Martin S."/>
            <person name="Jiggins C."/>
            <person name="Moest M."/>
            <person name="Warren A I."/>
            <person name="Byers J.R.P. K."/>
            <person name="Montejo-Kovacevich G."/>
            <person name="Yen C E."/>
        </authorList>
    </citation>
    <scope>NUCLEOTIDE SEQUENCE [LARGE SCALE GENOMIC DNA]</scope>
</reference>
<keyword evidence="7" id="KW-0175">Coiled coil</keyword>